<comment type="similarity">
    <text evidence="2">Belongs to the RNase H family.</text>
</comment>
<dbReference type="InterPro" id="IPR050092">
    <property type="entry name" value="RNase_H"/>
</dbReference>
<reference evidence="9" key="1">
    <citation type="submission" date="2020-11" db="EMBL/GenBank/DDBJ databases">
        <authorList>
            <consortium name="DOE Joint Genome Institute"/>
            <person name="Ahrendt S."/>
            <person name="Riley R."/>
            <person name="Andreopoulos W."/>
            <person name="Labutti K."/>
            <person name="Pangilinan J."/>
            <person name="Ruiz-Duenas F.J."/>
            <person name="Barrasa J.M."/>
            <person name="Sanchez-Garcia M."/>
            <person name="Camarero S."/>
            <person name="Miyauchi S."/>
            <person name="Serrano A."/>
            <person name="Linde D."/>
            <person name="Babiker R."/>
            <person name="Drula E."/>
            <person name="Ayuso-Fernandez I."/>
            <person name="Pacheco R."/>
            <person name="Padilla G."/>
            <person name="Ferreira P."/>
            <person name="Barriuso J."/>
            <person name="Kellner H."/>
            <person name="Castanera R."/>
            <person name="Alfaro M."/>
            <person name="Ramirez L."/>
            <person name="Pisabarro A.G."/>
            <person name="Kuo A."/>
            <person name="Tritt A."/>
            <person name="Lipzen A."/>
            <person name="He G."/>
            <person name="Yan M."/>
            <person name="Ng V."/>
            <person name="Cullen D."/>
            <person name="Martin F."/>
            <person name="Rosso M.-N."/>
            <person name="Henrissat B."/>
            <person name="Hibbett D."/>
            <person name="Martinez A.T."/>
            <person name="Grigoriev I.V."/>
        </authorList>
    </citation>
    <scope>NUCLEOTIDE SEQUENCE</scope>
    <source>
        <strain evidence="9">ATCC 90797</strain>
    </source>
</reference>
<dbReference type="InterPro" id="IPR036397">
    <property type="entry name" value="RNaseH_sf"/>
</dbReference>
<keyword evidence="5" id="KW-0479">Metal-binding</keyword>
<evidence type="ECO:0000256" key="1">
    <source>
        <dbReference type="ARBA" id="ARBA00000077"/>
    </source>
</evidence>
<protein>
    <recommendedName>
        <fullName evidence="3">ribonuclease H</fullName>
        <ecNumber evidence="3">3.1.26.4</ecNumber>
    </recommendedName>
</protein>
<evidence type="ECO:0000256" key="5">
    <source>
        <dbReference type="ARBA" id="ARBA00022723"/>
    </source>
</evidence>
<dbReference type="GO" id="GO:0043137">
    <property type="term" value="P:DNA replication, removal of RNA primer"/>
    <property type="evidence" value="ECO:0007669"/>
    <property type="project" value="TreeGrafter"/>
</dbReference>
<evidence type="ECO:0000256" key="7">
    <source>
        <dbReference type="ARBA" id="ARBA00022801"/>
    </source>
</evidence>
<dbReference type="CDD" id="cd09280">
    <property type="entry name" value="RNase_HI_eukaryote_like"/>
    <property type="match status" value="1"/>
</dbReference>
<evidence type="ECO:0000256" key="2">
    <source>
        <dbReference type="ARBA" id="ARBA00005300"/>
    </source>
</evidence>
<accession>A0A9P6A0J2</accession>
<gene>
    <name evidence="9" type="ORF">BDN71DRAFT_1539069</name>
</gene>
<keyword evidence="4" id="KW-0540">Nuclease</keyword>
<dbReference type="OrthoDB" id="2752996at2759"/>
<dbReference type="EC" id="3.1.26.4" evidence="3"/>
<evidence type="ECO:0000256" key="4">
    <source>
        <dbReference type="ARBA" id="ARBA00022722"/>
    </source>
</evidence>
<organism evidence="9 10">
    <name type="scientific">Pleurotus eryngii</name>
    <name type="common">Boletus of the steppes</name>
    <dbReference type="NCBI Taxonomy" id="5323"/>
    <lineage>
        <taxon>Eukaryota</taxon>
        <taxon>Fungi</taxon>
        <taxon>Dikarya</taxon>
        <taxon>Basidiomycota</taxon>
        <taxon>Agaricomycotina</taxon>
        <taxon>Agaricomycetes</taxon>
        <taxon>Agaricomycetidae</taxon>
        <taxon>Agaricales</taxon>
        <taxon>Pleurotineae</taxon>
        <taxon>Pleurotaceae</taxon>
        <taxon>Pleurotus</taxon>
    </lineage>
</organism>
<keyword evidence="7" id="KW-0378">Hydrolase</keyword>
<dbReference type="AlphaFoldDB" id="A0A9P6A0J2"/>
<dbReference type="Pfam" id="PF00075">
    <property type="entry name" value="RNase_H"/>
    <property type="match status" value="1"/>
</dbReference>
<dbReference type="PANTHER" id="PTHR10642:SF26">
    <property type="entry name" value="RIBONUCLEASE H1"/>
    <property type="match status" value="1"/>
</dbReference>
<dbReference type="GO" id="GO:0046872">
    <property type="term" value="F:metal ion binding"/>
    <property type="evidence" value="ECO:0007669"/>
    <property type="project" value="UniProtKB-KW"/>
</dbReference>
<dbReference type="GO" id="GO:0004523">
    <property type="term" value="F:RNA-DNA hybrid ribonuclease activity"/>
    <property type="evidence" value="ECO:0007669"/>
    <property type="project" value="UniProtKB-EC"/>
</dbReference>
<sequence length="423" mass="48089">VTVYTDGSCSQNGAEGAKAGSGIWYAHNDPRNKSIRCSGSTRTNQVAELIAVVHVLQTFPKDVPLRIATDSKYVKEGIVTHLRRWEDNGWIGVANRKLFQCVAASLYEREAPTIFKWVKGHAGTEGNEEADRLAAIGAAKEKEDHIDLAVRQETRLVGAKLCSMTQAMLYEGIRERKDPKSNQRRSTRMNLNIIHWAVQRTNGVSPTDEVIWKSLKTKDISRSIRNFMWKTIHGAQKCGEWWRNVPNFEFREACSECHVPESMKHILVDCEAPGCLVIWQLAGNLWEKKGKIWTLPTFGDILGCAAINFTPEVGIVRGPGLTRLYRILVSESAYLIWKLRCERCIQRGDDPSQYHSREEIICRWRFAINHHLELDCIMTNKSKFDSEAIAEVMVKHTWEGTLMNEESLPIHWYRKSGVLVGIG</sequence>
<evidence type="ECO:0000256" key="3">
    <source>
        <dbReference type="ARBA" id="ARBA00012180"/>
    </source>
</evidence>
<comment type="catalytic activity">
    <reaction evidence="1">
        <text>Endonucleolytic cleavage to 5'-phosphomonoester.</text>
        <dbReference type="EC" id="3.1.26.4"/>
    </reaction>
</comment>
<evidence type="ECO:0000256" key="6">
    <source>
        <dbReference type="ARBA" id="ARBA00022759"/>
    </source>
</evidence>
<dbReference type="InterPro" id="IPR002156">
    <property type="entry name" value="RNaseH_domain"/>
</dbReference>
<dbReference type="PANTHER" id="PTHR10642">
    <property type="entry name" value="RIBONUCLEASE H1"/>
    <property type="match status" value="1"/>
</dbReference>
<name>A0A9P6A0J2_PLEER</name>
<dbReference type="Gene3D" id="3.30.420.10">
    <property type="entry name" value="Ribonuclease H-like superfamily/Ribonuclease H"/>
    <property type="match status" value="1"/>
</dbReference>
<proteinExistence type="inferred from homology"/>
<feature type="non-terminal residue" evidence="9">
    <location>
        <position position="1"/>
    </location>
</feature>
<dbReference type="Proteomes" id="UP000807025">
    <property type="component" value="Unassembled WGS sequence"/>
</dbReference>
<keyword evidence="10" id="KW-1185">Reference proteome</keyword>
<dbReference type="GO" id="GO:0003676">
    <property type="term" value="F:nucleic acid binding"/>
    <property type="evidence" value="ECO:0007669"/>
    <property type="project" value="InterPro"/>
</dbReference>
<dbReference type="EMBL" id="MU154540">
    <property type="protein sequence ID" value="KAF9497967.1"/>
    <property type="molecule type" value="Genomic_DNA"/>
</dbReference>
<feature type="domain" description="RNase H type-1" evidence="8">
    <location>
        <begin position="1"/>
        <end position="139"/>
    </location>
</feature>
<dbReference type="PROSITE" id="PS50879">
    <property type="entry name" value="RNASE_H_1"/>
    <property type="match status" value="1"/>
</dbReference>
<keyword evidence="6" id="KW-0255">Endonuclease</keyword>
<evidence type="ECO:0000313" key="10">
    <source>
        <dbReference type="Proteomes" id="UP000807025"/>
    </source>
</evidence>
<dbReference type="SUPFAM" id="SSF53098">
    <property type="entry name" value="Ribonuclease H-like"/>
    <property type="match status" value="1"/>
</dbReference>
<evidence type="ECO:0000313" key="9">
    <source>
        <dbReference type="EMBL" id="KAF9497967.1"/>
    </source>
</evidence>
<dbReference type="InterPro" id="IPR012337">
    <property type="entry name" value="RNaseH-like_sf"/>
</dbReference>
<evidence type="ECO:0000259" key="8">
    <source>
        <dbReference type="PROSITE" id="PS50879"/>
    </source>
</evidence>
<comment type="caution">
    <text evidence="9">The sequence shown here is derived from an EMBL/GenBank/DDBJ whole genome shotgun (WGS) entry which is preliminary data.</text>
</comment>